<comment type="caution">
    <text evidence="2">The sequence shown here is derived from an EMBL/GenBank/DDBJ whole genome shotgun (WGS) entry which is preliminary data.</text>
</comment>
<feature type="compositionally biased region" description="Low complexity" evidence="1">
    <location>
        <begin position="466"/>
        <end position="478"/>
    </location>
</feature>
<sequence>MNSIYLSRYTNKKASALTIKKRSSSSSALQKLSYHTSRYQTLEPISDASTSAAKSKSMSMDEPIDDAGVPNTLTTVELVHQTHHKDIQLPDLGPLPQTINKSSFQLLEKKLNLCCTLCDFTDPDVDKKAKSVKSQTLKEIMNVFSNSTTIKSLPDSIIDQFFNMIQVNLNRGLPSIPKKYLVYDDEPSLVDIAWTHLSLVYQTLLKYQKINPKDKRFDHNFLNLMFSLLHAPDINERDSVLNFFTCYLETFPDRESNVMEILSNCLIGYRDKVYGPFCVIPSLNIFLTRFKLKTEIYQPHIDYFYNSILPLHISSHVFSYYDLITQAISFFVSLNSELSIVIFNKVMKTYPEARPSKQILFINLIIFIVERIPPDKFETIAVPLFSFLARTSQSCHYKVVNSSFQIWGNVTILPMILDNTKIIYPIVYPWFNKTMKEHWSTKTQNAALNTLKSMHDTDPFMFDELSQNQNNSGKNKSQQPPPPVDQGAAQLHKNWAMVARAAAKVDKNVNLARVLTEIQVKFNTNNTNDKNSGNKKKTSSTPNLGNQNSGPQILSPNVRRMF</sequence>
<organism evidence="2 3">
    <name type="scientific">Tritrichomonas musculus</name>
    <dbReference type="NCBI Taxonomy" id="1915356"/>
    <lineage>
        <taxon>Eukaryota</taxon>
        <taxon>Metamonada</taxon>
        <taxon>Parabasalia</taxon>
        <taxon>Tritrichomonadida</taxon>
        <taxon>Tritrichomonadidae</taxon>
        <taxon>Tritrichomonas</taxon>
    </lineage>
</organism>
<dbReference type="Gene3D" id="1.25.10.10">
    <property type="entry name" value="Leucine-rich Repeat Variant"/>
    <property type="match status" value="1"/>
</dbReference>
<dbReference type="InterPro" id="IPR016024">
    <property type="entry name" value="ARM-type_fold"/>
</dbReference>
<dbReference type="PANTHER" id="PTHR10257:SF3">
    <property type="entry name" value="SERINE_THREONINE-PROTEIN PHOSPHATASE 2A 56 KDA REGULATORY SUBUNIT GAMMA ISOFORM"/>
    <property type="match status" value="1"/>
</dbReference>
<evidence type="ECO:0000313" key="3">
    <source>
        <dbReference type="Proteomes" id="UP001470230"/>
    </source>
</evidence>
<protein>
    <recommendedName>
        <fullName evidence="4">Phosphoprotein phosphatase</fullName>
    </recommendedName>
</protein>
<dbReference type="InterPro" id="IPR011989">
    <property type="entry name" value="ARM-like"/>
</dbReference>
<gene>
    <name evidence="2" type="ORF">M9Y10_040837</name>
</gene>
<evidence type="ECO:0000313" key="2">
    <source>
        <dbReference type="EMBL" id="KAK8885389.1"/>
    </source>
</evidence>
<dbReference type="InterPro" id="IPR002554">
    <property type="entry name" value="PP2A_B56"/>
</dbReference>
<dbReference type="EMBL" id="JAPFFF010000007">
    <property type="protein sequence ID" value="KAK8885389.1"/>
    <property type="molecule type" value="Genomic_DNA"/>
</dbReference>
<accession>A0ABR2K2P7</accession>
<evidence type="ECO:0008006" key="4">
    <source>
        <dbReference type="Google" id="ProtNLM"/>
    </source>
</evidence>
<feature type="compositionally biased region" description="Polar residues" evidence="1">
    <location>
        <begin position="544"/>
        <end position="555"/>
    </location>
</feature>
<name>A0ABR2K2P7_9EUKA</name>
<feature type="region of interest" description="Disordered" evidence="1">
    <location>
        <begin position="524"/>
        <end position="562"/>
    </location>
</feature>
<dbReference type="Pfam" id="PF01603">
    <property type="entry name" value="B56"/>
    <property type="match status" value="1"/>
</dbReference>
<feature type="region of interest" description="Disordered" evidence="1">
    <location>
        <begin position="461"/>
        <end position="487"/>
    </location>
</feature>
<dbReference type="PANTHER" id="PTHR10257">
    <property type="entry name" value="SERINE/THREONINE PROTEIN PHOSPHATASE 2A PP2A REGULATORY SUBUNIT B"/>
    <property type="match status" value="1"/>
</dbReference>
<keyword evidence="3" id="KW-1185">Reference proteome</keyword>
<dbReference type="Proteomes" id="UP001470230">
    <property type="component" value="Unassembled WGS sequence"/>
</dbReference>
<proteinExistence type="predicted"/>
<reference evidence="2 3" key="1">
    <citation type="submission" date="2024-04" db="EMBL/GenBank/DDBJ databases">
        <title>Tritrichomonas musculus Genome.</title>
        <authorList>
            <person name="Alves-Ferreira E."/>
            <person name="Grigg M."/>
            <person name="Lorenzi H."/>
            <person name="Galac M."/>
        </authorList>
    </citation>
    <scope>NUCLEOTIDE SEQUENCE [LARGE SCALE GENOMIC DNA]</scope>
    <source>
        <strain evidence="2 3">EAF2021</strain>
    </source>
</reference>
<evidence type="ECO:0000256" key="1">
    <source>
        <dbReference type="SAM" id="MobiDB-lite"/>
    </source>
</evidence>
<dbReference type="SUPFAM" id="SSF48371">
    <property type="entry name" value="ARM repeat"/>
    <property type="match status" value="1"/>
</dbReference>